<dbReference type="VEuPathDB" id="FungiDB:P170DRAFT_477479"/>
<protein>
    <submittedName>
        <fullName evidence="2">Uncharacterized protein</fullName>
    </submittedName>
</protein>
<evidence type="ECO:0000256" key="1">
    <source>
        <dbReference type="SAM" id="SignalP"/>
    </source>
</evidence>
<feature type="chain" id="PRO_5014173896" evidence="1">
    <location>
        <begin position="19"/>
        <end position="300"/>
    </location>
</feature>
<dbReference type="EMBL" id="MSFO01000006">
    <property type="protein sequence ID" value="PLB46598.1"/>
    <property type="molecule type" value="Genomic_DNA"/>
</dbReference>
<comment type="caution">
    <text evidence="2">The sequence shown here is derived from an EMBL/GenBank/DDBJ whole genome shotgun (WGS) entry which is preliminary data.</text>
</comment>
<evidence type="ECO:0000313" key="3">
    <source>
        <dbReference type="Proteomes" id="UP000234275"/>
    </source>
</evidence>
<organism evidence="2 3">
    <name type="scientific">Aspergillus steynii IBT 23096</name>
    <dbReference type="NCBI Taxonomy" id="1392250"/>
    <lineage>
        <taxon>Eukaryota</taxon>
        <taxon>Fungi</taxon>
        <taxon>Dikarya</taxon>
        <taxon>Ascomycota</taxon>
        <taxon>Pezizomycotina</taxon>
        <taxon>Eurotiomycetes</taxon>
        <taxon>Eurotiomycetidae</taxon>
        <taxon>Eurotiales</taxon>
        <taxon>Aspergillaceae</taxon>
        <taxon>Aspergillus</taxon>
        <taxon>Aspergillus subgen. Circumdati</taxon>
    </lineage>
</organism>
<evidence type="ECO:0000313" key="2">
    <source>
        <dbReference type="EMBL" id="PLB46598.1"/>
    </source>
</evidence>
<dbReference type="RefSeq" id="XP_024701900.1">
    <property type="nucleotide sequence ID" value="XM_024853472.1"/>
</dbReference>
<gene>
    <name evidence="2" type="ORF">P170DRAFT_477479</name>
</gene>
<name>A0A2I2G149_9EURO</name>
<accession>A0A2I2G149</accession>
<keyword evidence="1" id="KW-0732">Signal</keyword>
<proteinExistence type="predicted"/>
<sequence>MRLLWLLTWLALVASANSFTFGPANSPLLKKRKSVRPKCGPKFAARGSSNYDKRSVGFIRFERNVSTANLGKRMNLPGTDMGDFYFHEFPRLTERIVPHDTAPVAEDMTTGIMRTFSSIRVPQQYSTGAEGLEGCTVLYIISRKAVYGVHWFENVSFDPDPEWLEGTNEHELFQTTVIDTLIHGGRYLPKLNARRIDDEYIHAYMIRPNETHDELPGYVDEWRRIEATVGDIIPRLKEKKRWHYFDYNASQPMNPQNERETAGRNLFKYDSAHPIGGGQTQKLAKLWMEGNPKANHSDIW</sequence>
<dbReference type="STRING" id="1392250.A0A2I2G149"/>
<reference evidence="2 3" key="1">
    <citation type="submission" date="2016-12" db="EMBL/GenBank/DDBJ databases">
        <title>The genomes of Aspergillus section Nigri reveals drivers in fungal speciation.</title>
        <authorList>
            <consortium name="DOE Joint Genome Institute"/>
            <person name="Vesth T.C."/>
            <person name="Nybo J."/>
            <person name="Theobald S."/>
            <person name="Brandl J."/>
            <person name="Frisvad J.C."/>
            <person name="Nielsen K.F."/>
            <person name="Lyhne E.K."/>
            <person name="Kogle M.E."/>
            <person name="Kuo A."/>
            <person name="Riley R."/>
            <person name="Clum A."/>
            <person name="Nolan M."/>
            <person name="Lipzen A."/>
            <person name="Salamov A."/>
            <person name="Henrissat B."/>
            <person name="Wiebenga A."/>
            <person name="De Vries R.P."/>
            <person name="Grigoriev I.V."/>
            <person name="Mortensen U.H."/>
            <person name="Andersen M.R."/>
            <person name="Baker S.E."/>
        </authorList>
    </citation>
    <scope>NUCLEOTIDE SEQUENCE [LARGE SCALE GENOMIC DNA]</scope>
    <source>
        <strain evidence="2 3">IBT 23096</strain>
    </source>
</reference>
<dbReference type="Proteomes" id="UP000234275">
    <property type="component" value="Unassembled WGS sequence"/>
</dbReference>
<dbReference type="OrthoDB" id="3886018at2759"/>
<dbReference type="AlphaFoldDB" id="A0A2I2G149"/>
<feature type="signal peptide" evidence="1">
    <location>
        <begin position="1"/>
        <end position="18"/>
    </location>
</feature>
<dbReference type="GeneID" id="36561170"/>
<keyword evidence="3" id="KW-1185">Reference proteome</keyword>